<reference evidence="2" key="1">
    <citation type="submission" date="2021-06" db="EMBL/GenBank/DDBJ databases">
        <authorList>
            <person name="Kallberg Y."/>
            <person name="Tangrot J."/>
            <person name="Rosling A."/>
        </authorList>
    </citation>
    <scope>NUCLEOTIDE SEQUENCE</scope>
    <source>
        <strain evidence="2">87-6 pot B 2015</strain>
    </source>
</reference>
<protein>
    <submittedName>
        <fullName evidence="2">5983_t:CDS:1</fullName>
    </submittedName>
</protein>
<evidence type="ECO:0000313" key="2">
    <source>
        <dbReference type="EMBL" id="CAG8709841.1"/>
    </source>
</evidence>
<sequence>VPYPKFSRLSQRRIARHNGPPDPGVARVKPHDESFCGTHNNK</sequence>
<dbReference type="EMBL" id="CAJVPP010010351">
    <property type="protein sequence ID" value="CAG8709841.1"/>
    <property type="molecule type" value="Genomic_DNA"/>
</dbReference>
<dbReference type="Proteomes" id="UP000789375">
    <property type="component" value="Unassembled WGS sequence"/>
</dbReference>
<evidence type="ECO:0000313" key="3">
    <source>
        <dbReference type="Proteomes" id="UP000789375"/>
    </source>
</evidence>
<comment type="caution">
    <text evidence="2">The sequence shown here is derived from an EMBL/GenBank/DDBJ whole genome shotgun (WGS) entry which is preliminary data.</text>
</comment>
<dbReference type="AlphaFoldDB" id="A0A9N9HX45"/>
<keyword evidence="3" id="KW-1185">Reference proteome</keyword>
<feature type="region of interest" description="Disordered" evidence="1">
    <location>
        <begin position="1"/>
        <end position="42"/>
    </location>
</feature>
<gene>
    <name evidence="2" type="ORF">FMOSSE_LOCUS14249</name>
</gene>
<feature type="non-terminal residue" evidence="2">
    <location>
        <position position="1"/>
    </location>
</feature>
<organism evidence="2 3">
    <name type="scientific">Funneliformis mosseae</name>
    <name type="common">Endomycorrhizal fungus</name>
    <name type="synonym">Glomus mosseae</name>
    <dbReference type="NCBI Taxonomy" id="27381"/>
    <lineage>
        <taxon>Eukaryota</taxon>
        <taxon>Fungi</taxon>
        <taxon>Fungi incertae sedis</taxon>
        <taxon>Mucoromycota</taxon>
        <taxon>Glomeromycotina</taxon>
        <taxon>Glomeromycetes</taxon>
        <taxon>Glomerales</taxon>
        <taxon>Glomeraceae</taxon>
        <taxon>Funneliformis</taxon>
    </lineage>
</organism>
<name>A0A9N9HX45_FUNMO</name>
<accession>A0A9N9HX45</accession>
<proteinExistence type="predicted"/>
<evidence type="ECO:0000256" key="1">
    <source>
        <dbReference type="SAM" id="MobiDB-lite"/>
    </source>
</evidence>